<dbReference type="EMBL" id="JANJYI010000004">
    <property type="protein sequence ID" value="KAK2652832.1"/>
    <property type="molecule type" value="Genomic_DNA"/>
</dbReference>
<evidence type="ECO:0000313" key="2">
    <source>
        <dbReference type="Proteomes" id="UP001280121"/>
    </source>
</evidence>
<accession>A0AAD9X506</accession>
<evidence type="ECO:0000313" key="1">
    <source>
        <dbReference type="EMBL" id="KAK2652832.1"/>
    </source>
</evidence>
<reference evidence="1" key="1">
    <citation type="journal article" date="2023" name="Plant J.">
        <title>Genome sequences and population genomics provide insights into the demographic history, inbreeding, and mutation load of two 'living fossil' tree species of Dipteronia.</title>
        <authorList>
            <person name="Feng Y."/>
            <person name="Comes H.P."/>
            <person name="Chen J."/>
            <person name="Zhu S."/>
            <person name="Lu R."/>
            <person name="Zhang X."/>
            <person name="Li P."/>
            <person name="Qiu J."/>
            <person name="Olsen K.M."/>
            <person name="Qiu Y."/>
        </authorList>
    </citation>
    <scope>NUCLEOTIDE SEQUENCE</scope>
    <source>
        <strain evidence="1">KIB01</strain>
    </source>
</reference>
<dbReference type="AlphaFoldDB" id="A0AAD9X506"/>
<organism evidence="1 2">
    <name type="scientific">Dipteronia dyeriana</name>
    <dbReference type="NCBI Taxonomy" id="168575"/>
    <lineage>
        <taxon>Eukaryota</taxon>
        <taxon>Viridiplantae</taxon>
        <taxon>Streptophyta</taxon>
        <taxon>Embryophyta</taxon>
        <taxon>Tracheophyta</taxon>
        <taxon>Spermatophyta</taxon>
        <taxon>Magnoliopsida</taxon>
        <taxon>eudicotyledons</taxon>
        <taxon>Gunneridae</taxon>
        <taxon>Pentapetalae</taxon>
        <taxon>rosids</taxon>
        <taxon>malvids</taxon>
        <taxon>Sapindales</taxon>
        <taxon>Sapindaceae</taxon>
        <taxon>Hippocastanoideae</taxon>
        <taxon>Acereae</taxon>
        <taxon>Dipteronia</taxon>
    </lineage>
</organism>
<sequence>MRNRLRYWLKTAERDWYDGKLTRHNHFDALSHIDDALNRVPGEFADKDQRRFMMSCFGHFLTMHQEMKFSGGIIQRLLLRELHHNDPIDEM</sequence>
<protein>
    <submittedName>
        <fullName evidence="1">Uncharacterized protein</fullName>
    </submittedName>
</protein>
<comment type="caution">
    <text evidence="1">The sequence shown here is derived from an EMBL/GenBank/DDBJ whole genome shotgun (WGS) entry which is preliminary data.</text>
</comment>
<gene>
    <name evidence="1" type="ORF">Ddye_012688</name>
</gene>
<keyword evidence="2" id="KW-1185">Reference proteome</keyword>
<dbReference type="Proteomes" id="UP001280121">
    <property type="component" value="Unassembled WGS sequence"/>
</dbReference>
<name>A0AAD9X506_9ROSI</name>
<proteinExistence type="predicted"/>